<proteinExistence type="inferred from homology"/>
<dbReference type="Proteomes" id="UP000095023">
    <property type="component" value="Unassembled WGS sequence"/>
</dbReference>
<feature type="non-terminal residue" evidence="4">
    <location>
        <position position="177"/>
    </location>
</feature>
<dbReference type="Pfam" id="PF22682">
    <property type="entry name" value="Ribosomal_uL24m-like"/>
    <property type="match status" value="1"/>
</dbReference>
<dbReference type="GO" id="GO:0003723">
    <property type="term" value="F:RNA binding"/>
    <property type="evidence" value="ECO:0007669"/>
    <property type="project" value="InterPro"/>
</dbReference>
<feature type="non-terminal residue" evidence="4">
    <location>
        <position position="1"/>
    </location>
</feature>
<evidence type="ECO:0000256" key="2">
    <source>
        <dbReference type="ARBA" id="ARBA00022980"/>
    </source>
</evidence>
<name>A0A1E4TFG5_9ASCO</name>
<dbReference type="SUPFAM" id="SSF50104">
    <property type="entry name" value="Translation proteins SH3-like domain"/>
    <property type="match status" value="1"/>
</dbReference>
<dbReference type="CDD" id="cd06089">
    <property type="entry name" value="KOW_RPL26"/>
    <property type="match status" value="1"/>
</dbReference>
<dbReference type="InterPro" id="IPR014722">
    <property type="entry name" value="Rib_uL2_dom2"/>
</dbReference>
<organism evidence="4 5">
    <name type="scientific">Tortispora caseinolytica NRRL Y-17796</name>
    <dbReference type="NCBI Taxonomy" id="767744"/>
    <lineage>
        <taxon>Eukaryota</taxon>
        <taxon>Fungi</taxon>
        <taxon>Dikarya</taxon>
        <taxon>Ascomycota</taxon>
        <taxon>Saccharomycotina</taxon>
        <taxon>Trigonopsidomycetes</taxon>
        <taxon>Trigonopsidales</taxon>
        <taxon>Trigonopsidaceae</taxon>
        <taxon>Tortispora</taxon>
    </lineage>
</organism>
<evidence type="ECO:0000256" key="3">
    <source>
        <dbReference type="ARBA" id="ARBA00023274"/>
    </source>
</evidence>
<keyword evidence="3" id="KW-0687">Ribonucleoprotein</keyword>
<dbReference type="EMBL" id="KV453842">
    <property type="protein sequence ID" value="ODV90500.1"/>
    <property type="molecule type" value="Genomic_DNA"/>
</dbReference>
<sequence length="177" mass="19841">SLRDHEKWLAEGDMVQLTEGPNKGKVGKVLMIADELNAALVENLSPSFKVINPKFTWTEKSSGRFLGEAPVPIGFEFLRLVARIPQEDGTSKRMAVAEVQLGEKRFDPRYGRYMYTRLVPGVPGLEIPWPAPEEPLKASEMEALEADAYDQSVAYSSLIDPPFPLDVVYSIRNPYSR</sequence>
<evidence type="ECO:0000256" key="1">
    <source>
        <dbReference type="ARBA" id="ARBA00010618"/>
    </source>
</evidence>
<evidence type="ECO:0000313" key="4">
    <source>
        <dbReference type="EMBL" id="ODV90500.1"/>
    </source>
</evidence>
<reference evidence="5" key="1">
    <citation type="submission" date="2016-02" db="EMBL/GenBank/DDBJ databases">
        <title>Comparative genomics of biotechnologically important yeasts.</title>
        <authorList>
            <consortium name="DOE Joint Genome Institute"/>
            <person name="Riley R."/>
            <person name="Haridas S."/>
            <person name="Wolfe K.H."/>
            <person name="Lopes M.R."/>
            <person name="Hittinger C.T."/>
            <person name="Goker M."/>
            <person name="Salamov A."/>
            <person name="Wisecaver J."/>
            <person name="Long T.M."/>
            <person name="Aerts A.L."/>
            <person name="Barry K."/>
            <person name="Choi C."/>
            <person name="Clum A."/>
            <person name="Coughlan A.Y."/>
            <person name="Deshpande S."/>
            <person name="Douglass A.P."/>
            <person name="Hanson S.J."/>
            <person name="Klenk H.-P."/>
            <person name="Labutti K."/>
            <person name="Lapidus A."/>
            <person name="Lindquist E."/>
            <person name="Lipzen A."/>
            <person name="Meier-Kolthoff J.P."/>
            <person name="Ohm R.A."/>
            <person name="Otillar R.P."/>
            <person name="Pangilinan J."/>
            <person name="Peng Y."/>
            <person name="Rokas A."/>
            <person name="Rosa C.A."/>
            <person name="Scheuner C."/>
            <person name="Sibirny A.A."/>
            <person name="Slot J.C."/>
            <person name="Stielow J.B."/>
            <person name="Sun H."/>
            <person name="Kurtzman C.P."/>
            <person name="Blackwell M."/>
            <person name="Jeffries T.W."/>
            <person name="Grigoriev I.V."/>
        </authorList>
    </citation>
    <scope>NUCLEOTIDE SEQUENCE [LARGE SCALE GENOMIC DNA]</scope>
    <source>
        <strain evidence="5">NRRL Y-17796</strain>
    </source>
</reference>
<keyword evidence="5" id="KW-1185">Reference proteome</keyword>
<keyword evidence="2" id="KW-0689">Ribosomal protein</keyword>
<evidence type="ECO:0000313" key="5">
    <source>
        <dbReference type="Proteomes" id="UP000095023"/>
    </source>
</evidence>
<protein>
    <recommendedName>
        <fullName evidence="6">KOW domain-containing protein</fullName>
    </recommendedName>
</protein>
<dbReference type="Gene3D" id="2.30.30.30">
    <property type="match status" value="1"/>
</dbReference>
<dbReference type="AlphaFoldDB" id="A0A1E4TFG5"/>
<dbReference type="InterPro" id="IPR041988">
    <property type="entry name" value="Ribosomal_uL24_KOW"/>
</dbReference>
<evidence type="ECO:0008006" key="6">
    <source>
        <dbReference type="Google" id="ProtNLM"/>
    </source>
</evidence>
<dbReference type="GO" id="GO:0005840">
    <property type="term" value="C:ribosome"/>
    <property type="evidence" value="ECO:0007669"/>
    <property type="project" value="UniProtKB-KW"/>
</dbReference>
<accession>A0A1E4TFG5</accession>
<gene>
    <name evidence="4" type="ORF">CANCADRAFT_17350</name>
</gene>
<dbReference type="OrthoDB" id="359154at2759"/>
<comment type="similarity">
    <text evidence="1">Belongs to the universal ribosomal protein uL24 family.</text>
</comment>
<dbReference type="GO" id="GO:1990904">
    <property type="term" value="C:ribonucleoprotein complex"/>
    <property type="evidence" value="ECO:0007669"/>
    <property type="project" value="UniProtKB-KW"/>
</dbReference>
<dbReference type="InterPro" id="IPR008991">
    <property type="entry name" value="Translation_prot_SH3-like_sf"/>
</dbReference>